<comment type="subcellular location">
    <subcellularLocation>
        <location evidence="1 9">Nucleus</location>
    </subcellularLocation>
</comment>
<evidence type="ECO:0000313" key="12">
    <source>
        <dbReference type="Proteomes" id="UP001152607"/>
    </source>
</evidence>
<dbReference type="InterPro" id="IPR011425">
    <property type="entry name" value="Med9"/>
</dbReference>
<keyword evidence="5 9" id="KW-0010">Activator</keyword>
<comment type="similarity">
    <text evidence="2 9">Belongs to the Mediator complex subunit 9 family.</text>
</comment>
<evidence type="ECO:0000256" key="3">
    <source>
        <dbReference type="ARBA" id="ARBA00011837"/>
    </source>
</evidence>
<keyword evidence="4 9" id="KW-0805">Transcription regulation</keyword>
<organism evidence="11 12">
    <name type="scientific">Periconia digitata</name>
    <dbReference type="NCBI Taxonomy" id="1303443"/>
    <lineage>
        <taxon>Eukaryota</taxon>
        <taxon>Fungi</taxon>
        <taxon>Dikarya</taxon>
        <taxon>Ascomycota</taxon>
        <taxon>Pezizomycotina</taxon>
        <taxon>Dothideomycetes</taxon>
        <taxon>Pleosporomycetidae</taxon>
        <taxon>Pleosporales</taxon>
        <taxon>Massarineae</taxon>
        <taxon>Periconiaceae</taxon>
        <taxon>Periconia</taxon>
    </lineage>
</organism>
<dbReference type="GO" id="GO:0006357">
    <property type="term" value="P:regulation of transcription by RNA polymerase II"/>
    <property type="evidence" value="ECO:0007669"/>
    <property type="project" value="InterPro"/>
</dbReference>
<comment type="subunit">
    <text evidence="3 9">Component of the Mediator complex.</text>
</comment>
<feature type="compositionally biased region" description="Pro residues" evidence="10">
    <location>
        <begin position="25"/>
        <end position="40"/>
    </location>
</feature>
<dbReference type="Proteomes" id="UP001152607">
    <property type="component" value="Unassembled WGS sequence"/>
</dbReference>
<evidence type="ECO:0000313" key="11">
    <source>
        <dbReference type="EMBL" id="CAI6338912.1"/>
    </source>
</evidence>
<proteinExistence type="inferred from homology"/>
<dbReference type="GO" id="GO:0003712">
    <property type="term" value="F:transcription coregulator activity"/>
    <property type="evidence" value="ECO:0007669"/>
    <property type="project" value="InterPro"/>
</dbReference>
<name>A0A9W4UQF6_9PLEO</name>
<comment type="caution">
    <text evidence="11">The sequence shown here is derived from an EMBL/GenBank/DDBJ whole genome shotgun (WGS) entry which is preliminary data.</text>
</comment>
<keyword evidence="7 9" id="KW-0539">Nucleus</keyword>
<feature type="compositionally biased region" description="Pro residues" evidence="10">
    <location>
        <begin position="61"/>
        <end position="80"/>
    </location>
</feature>
<evidence type="ECO:0000256" key="4">
    <source>
        <dbReference type="ARBA" id="ARBA00023015"/>
    </source>
</evidence>
<evidence type="ECO:0000256" key="5">
    <source>
        <dbReference type="ARBA" id="ARBA00023159"/>
    </source>
</evidence>
<evidence type="ECO:0000256" key="6">
    <source>
        <dbReference type="ARBA" id="ARBA00023163"/>
    </source>
</evidence>
<feature type="region of interest" description="Disordered" evidence="10">
    <location>
        <begin position="1"/>
        <end position="82"/>
    </location>
</feature>
<evidence type="ECO:0000256" key="2">
    <source>
        <dbReference type="ARBA" id="ARBA00008089"/>
    </source>
</evidence>
<feature type="region of interest" description="Disordered" evidence="10">
    <location>
        <begin position="139"/>
        <end position="161"/>
    </location>
</feature>
<dbReference type="Gene3D" id="6.10.280.10">
    <property type="entry name" value="Mediator complex, subunit Med21"/>
    <property type="match status" value="1"/>
</dbReference>
<dbReference type="OrthoDB" id="5414694at2759"/>
<gene>
    <name evidence="9" type="primary">MED9</name>
    <name evidence="11" type="ORF">PDIGIT_LOCUS12048</name>
</gene>
<evidence type="ECO:0000256" key="8">
    <source>
        <dbReference type="ARBA" id="ARBA00025687"/>
    </source>
</evidence>
<dbReference type="SUPFAM" id="SSF140718">
    <property type="entry name" value="Mediator hinge subcomplex-like"/>
    <property type="match status" value="1"/>
</dbReference>
<dbReference type="Pfam" id="PF07544">
    <property type="entry name" value="Med9"/>
    <property type="match status" value="1"/>
</dbReference>
<evidence type="ECO:0000256" key="10">
    <source>
        <dbReference type="SAM" id="MobiDB-lite"/>
    </source>
</evidence>
<evidence type="ECO:0000256" key="7">
    <source>
        <dbReference type="ARBA" id="ARBA00023242"/>
    </source>
</evidence>
<evidence type="ECO:0000256" key="9">
    <source>
        <dbReference type="RuleBase" id="RU364145"/>
    </source>
</evidence>
<keyword evidence="12" id="KW-1185">Reference proteome</keyword>
<dbReference type="AlphaFoldDB" id="A0A9W4UQF6"/>
<keyword evidence="6 9" id="KW-0804">Transcription</keyword>
<comment type="function">
    <text evidence="8 9">Component of the Mediator complex, a coactivator involved in the regulated transcription of nearly all RNA polymerase II-dependent genes. Mediator functions as a bridge to convey information from gene-specific regulatory proteins to the basal RNA polymerase II transcription machinery. Mediator is recruited to promoters by direct interactions with regulatory proteins and serves as a scaffold for the assembly of a functional preinitiation complex with RNA polymerase II and the general transcription factors.</text>
</comment>
<dbReference type="InterPro" id="IPR037212">
    <property type="entry name" value="Med7/Med21-like"/>
</dbReference>
<protein>
    <recommendedName>
        <fullName evidence="9">Mediator of RNA polymerase II transcription subunit 9</fullName>
    </recommendedName>
    <alternativeName>
        <fullName evidence="9">Mediator complex subunit 9</fullName>
    </alternativeName>
</protein>
<dbReference type="EMBL" id="CAOQHR010000008">
    <property type="protein sequence ID" value="CAI6338912.1"/>
    <property type="molecule type" value="Genomic_DNA"/>
</dbReference>
<accession>A0A9W4UQF6</accession>
<sequence length="161" mass="16943">MSAAPTPHASMSAAASFPATGPVTPALPPQPSTPDLPPPSTFDVLPDLHKILSRLLQASSQPPPATGTAPTPTPSQPPADGPLEIEQVASATAEVKLKLQRAQKAVMALPGIDRTCEDQEDEIAHLEARIEKLRASLRRLGQPTTLEPELPEQDVDQSMTG</sequence>
<evidence type="ECO:0000256" key="1">
    <source>
        <dbReference type="ARBA" id="ARBA00004123"/>
    </source>
</evidence>
<dbReference type="GO" id="GO:0016592">
    <property type="term" value="C:mediator complex"/>
    <property type="evidence" value="ECO:0007669"/>
    <property type="project" value="InterPro"/>
</dbReference>
<reference evidence="11" key="1">
    <citation type="submission" date="2023-01" db="EMBL/GenBank/DDBJ databases">
        <authorList>
            <person name="Van Ghelder C."/>
            <person name="Rancurel C."/>
        </authorList>
    </citation>
    <scope>NUCLEOTIDE SEQUENCE</scope>
    <source>
        <strain evidence="11">CNCM I-4278</strain>
    </source>
</reference>